<dbReference type="AlphaFoldDB" id="A0A815U9G0"/>
<sequence length="238" mass="28011">MSGLRKEFEIGGNKPSDYFRAFFDNELMQKIVEGTNNYQQQTVAPNVEKNAAWYHTNVEELNIFFATTILMGLNQKNYIKDYWSTDKLITTPIFGELFTRNRYLSIMRYLHFADNNTEEEGKLRNIQPIIENLRKKFEKAVIPCENSCIDESLMLWKGRLSFKQYIPSKRHRFCVKLFMLCDCDTKFVLNFIVYIGAETELDNHPEVGISGSVVRTLMKNYLKQNHTQPKRLTVNQYD</sequence>
<dbReference type="PANTHER" id="PTHR46599:SF3">
    <property type="entry name" value="PIGGYBAC TRANSPOSABLE ELEMENT-DERIVED PROTEIN 4"/>
    <property type="match status" value="1"/>
</dbReference>
<dbReference type="OrthoDB" id="6618927at2759"/>
<evidence type="ECO:0000259" key="1">
    <source>
        <dbReference type="Pfam" id="PF13843"/>
    </source>
</evidence>
<dbReference type="Proteomes" id="UP000663828">
    <property type="component" value="Unassembled WGS sequence"/>
</dbReference>
<dbReference type="PANTHER" id="PTHR46599">
    <property type="entry name" value="PIGGYBAC TRANSPOSABLE ELEMENT-DERIVED PROTEIN 4"/>
    <property type="match status" value="1"/>
</dbReference>
<dbReference type="Pfam" id="PF13843">
    <property type="entry name" value="DDE_Tnp_1_7"/>
    <property type="match status" value="1"/>
</dbReference>
<keyword evidence="4" id="KW-1185">Reference proteome</keyword>
<reference evidence="3" key="1">
    <citation type="submission" date="2021-02" db="EMBL/GenBank/DDBJ databases">
        <authorList>
            <person name="Nowell W R."/>
        </authorList>
    </citation>
    <scope>NUCLEOTIDE SEQUENCE</scope>
</reference>
<dbReference type="EMBL" id="CAJNOR010001266">
    <property type="protein sequence ID" value="CAF1110155.1"/>
    <property type="molecule type" value="Genomic_DNA"/>
</dbReference>
<feature type="domain" description="PiggyBac transposable element-derived protein" evidence="1">
    <location>
        <begin position="15"/>
        <end position="227"/>
    </location>
</feature>
<evidence type="ECO:0000313" key="2">
    <source>
        <dbReference type="EMBL" id="CAF1110155.1"/>
    </source>
</evidence>
<proteinExistence type="predicted"/>
<dbReference type="Proteomes" id="UP000663852">
    <property type="component" value="Unassembled WGS sequence"/>
</dbReference>
<comment type="caution">
    <text evidence="3">The sequence shown here is derived from an EMBL/GenBank/DDBJ whole genome shotgun (WGS) entry which is preliminary data.</text>
</comment>
<gene>
    <name evidence="3" type="ORF">EDS130_LOCUS43475</name>
    <name evidence="2" type="ORF">XAT740_LOCUS18817</name>
</gene>
<dbReference type="InterPro" id="IPR029526">
    <property type="entry name" value="PGBD"/>
</dbReference>
<name>A0A815U9G0_ADIRI</name>
<protein>
    <recommendedName>
        <fullName evidence="1">PiggyBac transposable element-derived protein domain-containing protein</fullName>
    </recommendedName>
</protein>
<accession>A0A815U9G0</accession>
<evidence type="ECO:0000313" key="5">
    <source>
        <dbReference type="Proteomes" id="UP000663852"/>
    </source>
</evidence>
<evidence type="ECO:0000313" key="3">
    <source>
        <dbReference type="EMBL" id="CAF1514618.1"/>
    </source>
</evidence>
<dbReference type="EMBL" id="CAJNOJ010000721">
    <property type="protein sequence ID" value="CAF1514618.1"/>
    <property type="molecule type" value="Genomic_DNA"/>
</dbReference>
<evidence type="ECO:0000313" key="4">
    <source>
        <dbReference type="Proteomes" id="UP000663828"/>
    </source>
</evidence>
<organism evidence="3 5">
    <name type="scientific">Adineta ricciae</name>
    <name type="common">Rotifer</name>
    <dbReference type="NCBI Taxonomy" id="249248"/>
    <lineage>
        <taxon>Eukaryota</taxon>
        <taxon>Metazoa</taxon>
        <taxon>Spiralia</taxon>
        <taxon>Gnathifera</taxon>
        <taxon>Rotifera</taxon>
        <taxon>Eurotatoria</taxon>
        <taxon>Bdelloidea</taxon>
        <taxon>Adinetida</taxon>
        <taxon>Adinetidae</taxon>
        <taxon>Adineta</taxon>
    </lineage>
</organism>